<dbReference type="InterPro" id="IPR036365">
    <property type="entry name" value="PGBD-like_sf"/>
</dbReference>
<feature type="domain" description="Peptidase M15C" evidence="2">
    <location>
        <begin position="84"/>
        <end position="147"/>
    </location>
</feature>
<dbReference type="STRING" id="1120996.SAMN02746066_04636"/>
<feature type="domain" description="Peptidoglycan binding-like" evidence="1">
    <location>
        <begin position="168"/>
        <end position="219"/>
    </location>
</feature>
<dbReference type="InterPro" id="IPR039561">
    <property type="entry name" value="Peptidase_M15C"/>
</dbReference>
<evidence type="ECO:0000313" key="3">
    <source>
        <dbReference type="EMBL" id="SHN05526.1"/>
    </source>
</evidence>
<evidence type="ECO:0000259" key="2">
    <source>
        <dbReference type="Pfam" id="PF13539"/>
    </source>
</evidence>
<keyword evidence="4" id="KW-1185">Reference proteome</keyword>
<dbReference type="SUPFAM" id="SSF55166">
    <property type="entry name" value="Hedgehog/DD-peptidase"/>
    <property type="match status" value="1"/>
</dbReference>
<dbReference type="Pfam" id="PF13539">
    <property type="entry name" value="Peptidase_M15_4"/>
    <property type="match status" value="1"/>
</dbReference>
<gene>
    <name evidence="3" type="ORF">SAMN02746066_04636</name>
</gene>
<proteinExistence type="predicted"/>
<dbReference type="EMBL" id="FRCP01000037">
    <property type="protein sequence ID" value="SHN05526.1"/>
    <property type="molecule type" value="Genomic_DNA"/>
</dbReference>
<accession>A0A1M7NNK8</accession>
<dbReference type="RefSeq" id="WP_073291969.1">
    <property type="nucleotide sequence ID" value="NZ_FRCP01000037.1"/>
</dbReference>
<dbReference type="AlphaFoldDB" id="A0A1M7NNK8"/>
<dbReference type="InterPro" id="IPR036366">
    <property type="entry name" value="PGBDSf"/>
</dbReference>
<dbReference type="InterPro" id="IPR002477">
    <property type="entry name" value="Peptidoglycan-bd-like"/>
</dbReference>
<protein>
    <submittedName>
        <fullName evidence="3">Peptidoglycan L-alanyl-D-glutamate endopeptidase CwlK</fullName>
    </submittedName>
</protein>
<name>A0A1M7NNK8_9FIRM</name>
<dbReference type="CDD" id="cd14845">
    <property type="entry name" value="L-Ala-D-Glu_peptidase_like"/>
    <property type="match status" value="1"/>
</dbReference>
<dbReference type="InterPro" id="IPR009045">
    <property type="entry name" value="Zn_M74/Hedgehog-like"/>
</dbReference>
<dbReference type="SUPFAM" id="SSF47090">
    <property type="entry name" value="PGBD-like"/>
    <property type="match status" value="1"/>
</dbReference>
<evidence type="ECO:0000259" key="1">
    <source>
        <dbReference type="Pfam" id="PF01471"/>
    </source>
</evidence>
<dbReference type="Gene3D" id="3.30.1380.10">
    <property type="match status" value="1"/>
</dbReference>
<dbReference type="Proteomes" id="UP000184038">
    <property type="component" value="Unassembled WGS sequence"/>
</dbReference>
<sequence length="221" mass="24741">MGSTDQCRDIEELNPLCQILLNKALEEIKSNGINPLVVETYRSQERQNYLYCQGRTINQATLKGISTSFARAYSNPKSCQITWTLNSIHTKRNAVDLVPQRNVKGKMTAIWNSNDKETKKIISIMTKYGFEAGAKWRTSPDSPHFQIKGVSSTAKSYSATNTNTYITKMIQKALNSKIKANLVVDGKWGSATTKAVNKFRAKQGWKEDGKVGVKTLNELLT</sequence>
<dbReference type="OrthoDB" id="2053367at2"/>
<evidence type="ECO:0000313" key="4">
    <source>
        <dbReference type="Proteomes" id="UP000184038"/>
    </source>
</evidence>
<organism evidence="3 4">
    <name type="scientific">Anaerosporobacter mobilis DSM 15930</name>
    <dbReference type="NCBI Taxonomy" id="1120996"/>
    <lineage>
        <taxon>Bacteria</taxon>
        <taxon>Bacillati</taxon>
        <taxon>Bacillota</taxon>
        <taxon>Clostridia</taxon>
        <taxon>Lachnospirales</taxon>
        <taxon>Lachnospiraceae</taxon>
        <taxon>Anaerosporobacter</taxon>
    </lineage>
</organism>
<dbReference type="GO" id="GO:0008233">
    <property type="term" value="F:peptidase activity"/>
    <property type="evidence" value="ECO:0007669"/>
    <property type="project" value="InterPro"/>
</dbReference>
<dbReference type="Gene3D" id="1.10.101.10">
    <property type="entry name" value="PGBD-like superfamily/PGBD"/>
    <property type="match status" value="1"/>
</dbReference>
<reference evidence="3 4" key="1">
    <citation type="submission" date="2016-11" db="EMBL/GenBank/DDBJ databases">
        <authorList>
            <person name="Jaros S."/>
            <person name="Januszkiewicz K."/>
            <person name="Wedrychowicz H."/>
        </authorList>
    </citation>
    <scope>NUCLEOTIDE SEQUENCE [LARGE SCALE GENOMIC DNA]</scope>
    <source>
        <strain evidence="3 4">DSM 15930</strain>
    </source>
</reference>
<dbReference type="Pfam" id="PF01471">
    <property type="entry name" value="PG_binding_1"/>
    <property type="match status" value="1"/>
</dbReference>